<keyword evidence="10" id="KW-0378">Hydrolase</keyword>
<dbReference type="GO" id="GO:0032196">
    <property type="term" value="P:transposition"/>
    <property type="evidence" value="ECO:0007669"/>
    <property type="project" value="UniProtKB-KW"/>
</dbReference>
<feature type="domain" description="Integrase catalytic" evidence="25">
    <location>
        <begin position="319"/>
        <end position="484"/>
    </location>
</feature>
<dbReference type="InterPro" id="IPR057670">
    <property type="entry name" value="SH3_retrovirus"/>
</dbReference>
<comment type="function">
    <text evidence="1">The aspartyl protease (PR) mediates the proteolytic cleavages of the Gag and Gag-Pol polyproteins after assembly of the VLP.</text>
</comment>
<keyword evidence="9" id="KW-0255">Endonuclease</keyword>
<keyword evidence="19" id="KW-0511">Multifunctional enzyme</keyword>
<keyword evidence="12" id="KW-0460">Magnesium</keyword>
<keyword evidence="16" id="KW-0239">DNA-directed DNA polymerase</keyword>
<keyword evidence="18" id="KW-0233">DNA recombination</keyword>
<evidence type="ECO:0000256" key="8">
    <source>
        <dbReference type="ARBA" id="ARBA00022741"/>
    </source>
</evidence>
<evidence type="ECO:0000256" key="6">
    <source>
        <dbReference type="ARBA" id="ARBA00022722"/>
    </source>
</evidence>
<evidence type="ECO:0000256" key="16">
    <source>
        <dbReference type="ARBA" id="ARBA00022932"/>
    </source>
</evidence>
<dbReference type="PANTHER" id="PTHR42648:SF11">
    <property type="entry name" value="TRANSPOSON TY4-P GAG-POL POLYPROTEIN"/>
    <property type="match status" value="1"/>
</dbReference>
<keyword evidence="22" id="KW-0862">Zinc</keyword>
<evidence type="ECO:0000256" key="14">
    <source>
        <dbReference type="ARBA" id="ARBA00022908"/>
    </source>
</evidence>
<dbReference type="GO" id="GO:0003964">
    <property type="term" value="F:RNA-directed DNA polymerase activity"/>
    <property type="evidence" value="ECO:0007669"/>
    <property type="project" value="UniProtKB-KW"/>
</dbReference>
<evidence type="ECO:0000256" key="23">
    <source>
        <dbReference type="SAM" id="MobiDB-lite"/>
    </source>
</evidence>
<dbReference type="PANTHER" id="PTHR42648">
    <property type="entry name" value="TRANSPOSASE, PUTATIVE-RELATED"/>
    <property type="match status" value="1"/>
</dbReference>
<dbReference type="GO" id="GO:0003723">
    <property type="term" value="F:RNA binding"/>
    <property type="evidence" value="ECO:0007669"/>
    <property type="project" value="UniProtKB-KW"/>
</dbReference>
<dbReference type="InterPro" id="IPR001878">
    <property type="entry name" value="Znf_CCHC"/>
</dbReference>
<dbReference type="Pfam" id="PF25597">
    <property type="entry name" value="SH3_retrovirus"/>
    <property type="match status" value="1"/>
</dbReference>
<reference evidence="26" key="1">
    <citation type="submission" date="2014-08" db="EMBL/GenBank/DDBJ databases">
        <authorList>
            <person name="Sharma Rahul"/>
            <person name="Thines Marco"/>
        </authorList>
    </citation>
    <scope>NUCLEOTIDE SEQUENCE</scope>
</reference>
<dbReference type="AlphaFoldDB" id="A0A0F7SV57"/>
<evidence type="ECO:0000256" key="9">
    <source>
        <dbReference type="ARBA" id="ARBA00022759"/>
    </source>
</evidence>
<evidence type="ECO:0000313" key="26">
    <source>
        <dbReference type="EMBL" id="CED85416.1"/>
    </source>
</evidence>
<dbReference type="PROSITE" id="PS50994">
    <property type="entry name" value="INTEGRASE"/>
    <property type="match status" value="1"/>
</dbReference>
<evidence type="ECO:0000256" key="15">
    <source>
        <dbReference type="ARBA" id="ARBA00022918"/>
    </source>
</evidence>
<evidence type="ECO:0000256" key="11">
    <source>
        <dbReference type="ARBA" id="ARBA00022840"/>
    </source>
</evidence>
<feature type="compositionally biased region" description="Low complexity" evidence="23">
    <location>
        <begin position="578"/>
        <end position="589"/>
    </location>
</feature>
<dbReference type="GO" id="GO:0015074">
    <property type="term" value="P:DNA integration"/>
    <property type="evidence" value="ECO:0007669"/>
    <property type="project" value="UniProtKB-KW"/>
</dbReference>
<protein>
    <submittedName>
        <fullName evidence="26">Retrotransposon ty1-copia subclass</fullName>
    </submittedName>
</protein>
<comment type="catalytic activity">
    <reaction evidence="20">
        <text>DNA(n) + a 2'-deoxyribonucleoside 5'-triphosphate = DNA(n+1) + diphosphate</text>
        <dbReference type="Rhea" id="RHEA:22508"/>
        <dbReference type="Rhea" id="RHEA-COMP:17339"/>
        <dbReference type="Rhea" id="RHEA-COMP:17340"/>
        <dbReference type="ChEBI" id="CHEBI:33019"/>
        <dbReference type="ChEBI" id="CHEBI:61560"/>
        <dbReference type="ChEBI" id="CHEBI:173112"/>
        <dbReference type="EC" id="2.7.7.49"/>
    </reaction>
</comment>
<keyword evidence="17" id="KW-0917">Virion maturation</keyword>
<dbReference type="InterPro" id="IPR001584">
    <property type="entry name" value="Integrase_cat-core"/>
</dbReference>
<keyword evidence="22" id="KW-0863">Zinc-finger</keyword>
<dbReference type="Gene3D" id="3.30.420.10">
    <property type="entry name" value="Ribonuclease H-like superfamily/Ribonuclease H"/>
    <property type="match status" value="1"/>
</dbReference>
<keyword evidence="8" id="KW-0547">Nucleotide-binding</keyword>
<dbReference type="EMBL" id="LN483332">
    <property type="protein sequence ID" value="CED85416.1"/>
    <property type="molecule type" value="Genomic_DNA"/>
</dbReference>
<evidence type="ECO:0000256" key="19">
    <source>
        <dbReference type="ARBA" id="ARBA00023268"/>
    </source>
</evidence>
<evidence type="ECO:0000256" key="4">
    <source>
        <dbReference type="ARBA" id="ARBA00022670"/>
    </source>
</evidence>
<dbReference type="InterPro" id="IPR054722">
    <property type="entry name" value="PolX-like_BBD"/>
</dbReference>
<dbReference type="GO" id="GO:0005524">
    <property type="term" value="F:ATP binding"/>
    <property type="evidence" value="ECO:0007669"/>
    <property type="project" value="UniProtKB-KW"/>
</dbReference>
<dbReference type="Pfam" id="PF07727">
    <property type="entry name" value="RVT_2"/>
    <property type="match status" value="1"/>
</dbReference>
<evidence type="ECO:0000256" key="2">
    <source>
        <dbReference type="ARBA" id="ARBA00022578"/>
    </source>
</evidence>
<dbReference type="GO" id="GO:0004519">
    <property type="term" value="F:endonuclease activity"/>
    <property type="evidence" value="ECO:0007669"/>
    <property type="project" value="UniProtKB-KW"/>
</dbReference>
<proteinExistence type="predicted"/>
<dbReference type="GO" id="GO:0005634">
    <property type="term" value="C:nucleus"/>
    <property type="evidence" value="ECO:0007669"/>
    <property type="project" value="UniProtKB-ARBA"/>
</dbReference>
<keyword evidence="14" id="KW-0229">DNA integration</keyword>
<evidence type="ECO:0000256" key="1">
    <source>
        <dbReference type="ARBA" id="ARBA00002180"/>
    </source>
</evidence>
<dbReference type="GO" id="GO:0003887">
    <property type="term" value="F:DNA-directed DNA polymerase activity"/>
    <property type="evidence" value="ECO:0007669"/>
    <property type="project" value="UniProtKB-KW"/>
</dbReference>
<keyword evidence="5" id="KW-0548">Nucleotidyltransferase</keyword>
<keyword evidence="11" id="KW-0067">ATP-binding</keyword>
<sequence>MASCQNQQPHSAMAVTPPMVHCLYCGQSSHYAADCPKQPRSYNPKATEGKTRSNRYCDFHRSSGHNTSECFAKDQHSSGKTYFRPQANVVLGRNQVESPQSYALSLLCPSLSHPFTFLLDTGCTQTCVNDRSLFTTYEPYTDELFVASGASLGVVGKGTVNVVSQSRSDGQQVEVSFSNVWHVPLLSSTILVSLGQICQTDGITFTGNREEIVISDQTGPFFTASAYSRNLWALDVTVRSPTAVAHLVTSQVNKEIDLLHRRMGHLCCMSMYALVKSNPEVLNKSITSQDIKRYYDSEFCVPCVTSRQHRMSFSASSTVISQPLQLVHTDIQGPMPHTSLGGARYMLTMVDEYTDYHWAWATKSKSDAAGAIKDWIMQVERQTSHRVVTIRSDNGGEYMSNDFTSWLASLGITQQPSIPDTPQQNGKAERTNRTIEEKITALLMEYGLPGSFWAEALTYALYVLARTVRPSTGKTRYEHWHGRPATYDRIHVFGCTAFAHNPKHKKHQSKSTPCWFISPSEDSFGKQAYRLVHKRNVQKVIYSRNVIFAEDWTMRTAHQYGQDNYSQSKTLPAAGRSLPLWTPDLTDPPSALPQDIPSEPLGRVDDESTEGHSADVSGVDKSTADDHQFVISEDETDDGENAEDTHALPRTHLRPLLLRRSSRLSRTLPQANILIDIGTRQLPSTPPATYCQAVSGPFRVEWEAAMKAEMDLFEKLRVWTIRKADSKATEVVSGRWDFTCSSTANSHEAKFKARWVARWFEQREGTFGDTYSPVADGTSRRIFLSIVAHENLTIRQGDVNTAFLYAKLDDPIWMKPPPGYTPDPDDLCYVTNAIYGLRQSPKAFYDRIAAHLATIGLIPIEADKCIFLGKRRNRRVMLMIYADDFVVAGAADDVADVFEDIKREFEVDDRGDLNPGQLLGMQFTRNRKQHIISISQQAYIDEVLDRFGSTSIAPRRIPMPPDLQLWESDMPSTPDEKLRKRYQELVGCLTYLVACTRYDLAYSVGVLARFCSNPGQVHMEAALRVLAYLACTKHFTLTIGFERERPIIELYTDSDHVGDKENRKSVTGVLIYVFGLVVYWKSKKIPSITKSSWESEYIALSNGASQLIWVRQLLEQLGFTVPTVLTRSDNQGAIASVKSGQLHLTANTVSCC</sequence>
<dbReference type="Pfam" id="PF22936">
    <property type="entry name" value="Pol_BBD"/>
    <property type="match status" value="1"/>
</dbReference>
<evidence type="ECO:0000259" key="25">
    <source>
        <dbReference type="PROSITE" id="PS50994"/>
    </source>
</evidence>
<keyword evidence="3" id="KW-1188">Viral release from host cell</keyword>
<evidence type="ECO:0000256" key="3">
    <source>
        <dbReference type="ARBA" id="ARBA00022612"/>
    </source>
</evidence>
<evidence type="ECO:0000256" key="10">
    <source>
        <dbReference type="ARBA" id="ARBA00022801"/>
    </source>
</evidence>
<feature type="compositionally biased region" description="Basic and acidic residues" evidence="23">
    <location>
        <begin position="602"/>
        <end position="613"/>
    </location>
</feature>
<dbReference type="InterPro" id="IPR039537">
    <property type="entry name" value="Retrotran_Ty1/copia-like"/>
</dbReference>
<evidence type="ECO:0000256" key="7">
    <source>
        <dbReference type="ARBA" id="ARBA00022723"/>
    </source>
</evidence>
<keyword evidence="13" id="KW-0694">RNA-binding</keyword>
<dbReference type="GO" id="GO:0008270">
    <property type="term" value="F:zinc ion binding"/>
    <property type="evidence" value="ECO:0007669"/>
    <property type="project" value="UniProtKB-KW"/>
</dbReference>
<evidence type="ECO:0000256" key="22">
    <source>
        <dbReference type="PROSITE-ProRule" id="PRU00047"/>
    </source>
</evidence>
<dbReference type="InterPro" id="IPR013103">
    <property type="entry name" value="RVT_2"/>
</dbReference>
<dbReference type="Pfam" id="PF00665">
    <property type="entry name" value="rve"/>
    <property type="match status" value="1"/>
</dbReference>
<keyword evidence="15" id="KW-0695">RNA-directed DNA polymerase</keyword>
<dbReference type="GO" id="GO:0008233">
    <property type="term" value="F:peptidase activity"/>
    <property type="evidence" value="ECO:0007669"/>
    <property type="project" value="UniProtKB-KW"/>
</dbReference>
<accession>A0A0F7SV57</accession>
<evidence type="ECO:0000256" key="12">
    <source>
        <dbReference type="ARBA" id="ARBA00022842"/>
    </source>
</evidence>
<dbReference type="CDD" id="cd09272">
    <property type="entry name" value="RNase_HI_RT_Ty1"/>
    <property type="match status" value="1"/>
</dbReference>
<feature type="domain" description="CCHC-type" evidence="24">
    <location>
        <begin position="22"/>
        <end position="37"/>
    </location>
</feature>
<dbReference type="GO" id="GO:0006310">
    <property type="term" value="P:DNA recombination"/>
    <property type="evidence" value="ECO:0007669"/>
    <property type="project" value="UniProtKB-KW"/>
</dbReference>
<keyword evidence="2" id="KW-0815">Transposition</keyword>
<keyword evidence="4" id="KW-0645">Protease</keyword>
<keyword evidence="7" id="KW-0479">Metal-binding</keyword>
<comment type="catalytic activity">
    <reaction evidence="21">
        <text>DNA(n) + a 2'-deoxyribonucleoside 5'-triphosphate = DNA(n+1) + diphosphate</text>
        <dbReference type="Rhea" id="RHEA:22508"/>
        <dbReference type="Rhea" id="RHEA-COMP:17339"/>
        <dbReference type="Rhea" id="RHEA-COMP:17340"/>
        <dbReference type="ChEBI" id="CHEBI:33019"/>
        <dbReference type="ChEBI" id="CHEBI:61560"/>
        <dbReference type="ChEBI" id="CHEBI:173112"/>
        <dbReference type="EC" id="2.7.7.7"/>
    </reaction>
</comment>
<keyword evidence="6" id="KW-0540">Nuclease</keyword>
<evidence type="ECO:0000256" key="21">
    <source>
        <dbReference type="ARBA" id="ARBA00049244"/>
    </source>
</evidence>
<dbReference type="InterPro" id="IPR012337">
    <property type="entry name" value="RNaseH-like_sf"/>
</dbReference>
<dbReference type="GO" id="GO:0006508">
    <property type="term" value="P:proteolysis"/>
    <property type="evidence" value="ECO:0007669"/>
    <property type="project" value="UniProtKB-KW"/>
</dbReference>
<evidence type="ECO:0000256" key="5">
    <source>
        <dbReference type="ARBA" id="ARBA00022695"/>
    </source>
</evidence>
<evidence type="ECO:0000256" key="20">
    <source>
        <dbReference type="ARBA" id="ARBA00048173"/>
    </source>
</evidence>
<evidence type="ECO:0000256" key="18">
    <source>
        <dbReference type="ARBA" id="ARBA00023172"/>
    </source>
</evidence>
<keyword evidence="16" id="KW-0808">Transferase</keyword>
<evidence type="ECO:0000256" key="13">
    <source>
        <dbReference type="ARBA" id="ARBA00022884"/>
    </source>
</evidence>
<feature type="region of interest" description="Disordered" evidence="23">
    <location>
        <begin position="576"/>
        <end position="626"/>
    </location>
</feature>
<dbReference type="SUPFAM" id="SSF53098">
    <property type="entry name" value="Ribonuclease H-like"/>
    <property type="match status" value="1"/>
</dbReference>
<evidence type="ECO:0000259" key="24">
    <source>
        <dbReference type="PROSITE" id="PS50158"/>
    </source>
</evidence>
<name>A0A0F7SV57_PHARH</name>
<evidence type="ECO:0000256" key="17">
    <source>
        <dbReference type="ARBA" id="ARBA00023113"/>
    </source>
</evidence>
<dbReference type="InterPro" id="IPR036397">
    <property type="entry name" value="RNaseH_sf"/>
</dbReference>
<organism evidence="26">
    <name type="scientific">Phaffia rhodozyma</name>
    <name type="common">Yeast</name>
    <name type="synonym">Xanthophyllomyces dendrorhous</name>
    <dbReference type="NCBI Taxonomy" id="264483"/>
    <lineage>
        <taxon>Eukaryota</taxon>
        <taxon>Fungi</taxon>
        <taxon>Dikarya</taxon>
        <taxon>Basidiomycota</taxon>
        <taxon>Agaricomycotina</taxon>
        <taxon>Tremellomycetes</taxon>
        <taxon>Cystofilobasidiales</taxon>
        <taxon>Mrakiaceae</taxon>
        <taxon>Phaffia</taxon>
    </lineage>
</organism>
<dbReference type="PROSITE" id="PS50158">
    <property type="entry name" value="ZF_CCHC"/>
    <property type="match status" value="1"/>
</dbReference>